<dbReference type="GO" id="GO:0008010">
    <property type="term" value="F:structural constituent of chitin-based larval cuticle"/>
    <property type="evidence" value="ECO:0007669"/>
    <property type="project" value="TreeGrafter"/>
</dbReference>
<evidence type="ECO:0000256" key="3">
    <source>
        <dbReference type="SAM" id="Phobius"/>
    </source>
</evidence>
<dbReference type="InterPro" id="IPR000618">
    <property type="entry name" value="Insect_cuticle"/>
</dbReference>
<evidence type="ECO:0000313" key="5">
    <source>
        <dbReference type="Proteomes" id="UP000821853"/>
    </source>
</evidence>
<evidence type="ECO:0008006" key="6">
    <source>
        <dbReference type="Google" id="ProtNLM"/>
    </source>
</evidence>
<dbReference type="PROSITE" id="PS00233">
    <property type="entry name" value="CHIT_BIND_RR_1"/>
    <property type="match status" value="1"/>
</dbReference>
<dbReference type="Gene3D" id="3.10.50.10">
    <property type="match status" value="1"/>
</dbReference>
<protein>
    <recommendedName>
        <fullName evidence="6">Cuticle protein</fullName>
    </recommendedName>
</protein>
<accession>A0A9J6G817</accession>
<organism evidence="4 5">
    <name type="scientific">Haemaphysalis longicornis</name>
    <name type="common">Bush tick</name>
    <dbReference type="NCBI Taxonomy" id="44386"/>
    <lineage>
        <taxon>Eukaryota</taxon>
        <taxon>Metazoa</taxon>
        <taxon>Ecdysozoa</taxon>
        <taxon>Arthropoda</taxon>
        <taxon>Chelicerata</taxon>
        <taxon>Arachnida</taxon>
        <taxon>Acari</taxon>
        <taxon>Parasitiformes</taxon>
        <taxon>Ixodida</taxon>
        <taxon>Ixodoidea</taxon>
        <taxon>Ixodidae</taxon>
        <taxon>Haemaphysalinae</taxon>
        <taxon>Haemaphysalis</taxon>
    </lineage>
</organism>
<reference evidence="4 5" key="1">
    <citation type="journal article" date="2020" name="Cell">
        <title>Large-Scale Comparative Analyses of Tick Genomes Elucidate Their Genetic Diversity and Vector Capacities.</title>
        <authorList>
            <consortium name="Tick Genome and Microbiome Consortium (TIGMIC)"/>
            <person name="Jia N."/>
            <person name="Wang J."/>
            <person name="Shi W."/>
            <person name="Du L."/>
            <person name="Sun Y."/>
            <person name="Zhan W."/>
            <person name="Jiang J.F."/>
            <person name="Wang Q."/>
            <person name="Zhang B."/>
            <person name="Ji P."/>
            <person name="Bell-Sakyi L."/>
            <person name="Cui X.M."/>
            <person name="Yuan T.T."/>
            <person name="Jiang B.G."/>
            <person name="Yang W.F."/>
            <person name="Lam T.T."/>
            <person name="Chang Q.C."/>
            <person name="Ding S.J."/>
            <person name="Wang X.J."/>
            <person name="Zhu J.G."/>
            <person name="Ruan X.D."/>
            <person name="Zhao L."/>
            <person name="Wei J.T."/>
            <person name="Ye R.Z."/>
            <person name="Que T.C."/>
            <person name="Du C.H."/>
            <person name="Zhou Y.H."/>
            <person name="Cheng J.X."/>
            <person name="Dai P.F."/>
            <person name="Guo W.B."/>
            <person name="Han X.H."/>
            <person name="Huang E.J."/>
            <person name="Li L.F."/>
            <person name="Wei W."/>
            <person name="Gao Y.C."/>
            <person name="Liu J.Z."/>
            <person name="Shao H.Z."/>
            <person name="Wang X."/>
            <person name="Wang C.C."/>
            <person name="Yang T.C."/>
            <person name="Huo Q.B."/>
            <person name="Li W."/>
            <person name="Chen H.Y."/>
            <person name="Chen S.E."/>
            <person name="Zhou L.G."/>
            <person name="Ni X.B."/>
            <person name="Tian J.H."/>
            <person name="Sheng Y."/>
            <person name="Liu T."/>
            <person name="Pan Y.S."/>
            <person name="Xia L.Y."/>
            <person name="Li J."/>
            <person name="Zhao F."/>
            <person name="Cao W.C."/>
        </authorList>
    </citation>
    <scope>NUCLEOTIDE SEQUENCE [LARGE SCALE GENOMIC DNA]</scope>
    <source>
        <strain evidence="4">HaeL-2018</strain>
    </source>
</reference>
<dbReference type="PROSITE" id="PS51155">
    <property type="entry name" value="CHIT_BIND_RR_2"/>
    <property type="match status" value="1"/>
</dbReference>
<dbReference type="PANTHER" id="PTHR10380:SF173">
    <property type="entry name" value="CUTICULAR PROTEIN 47EF, ISOFORM C-RELATED"/>
    <property type="match status" value="1"/>
</dbReference>
<evidence type="ECO:0000313" key="4">
    <source>
        <dbReference type="EMBL" id="KAH9371586.1"/>
    </source>
</evidence>
<dbReference type="OrthoDB" id="6515429at2759"/>
<dbReference type="Proteomes" id="UP000821853">
    <property type="component" value="Chromosome 3"/>
</dbReference>
<dbReference type="PANTHER" id="PTHR10380">
    <property type="entry name" value="CUTICLE PROTEIN"/>
    <property type="match status" value="1"/>
</dbReference>
<dbReference type="Pfam" id="PF00379">
    <property type="entry name" value="Chitin_bind_4"/>
    <property type="match status" value="1"/>
</dbReference>
<dbReference type="InterPro" id="IPR031311">
    <property type="entry name" value="CHIT_BIND_RR_consensus"/>
</dbReference>
<evidence type="ECO:0000256" key="1">
    <source>
        <dbReference type="ARBA" id="ARBA00022460"/>
    </source>
</evidence>
<sequence>MPFILRKWLPLRGILPGAYYNRVLLTLVFFWIVLLICSQPPQPYSFGYDNTDEFGTQLFHSEQGDASNAKTGSYGYRDANGLFRTVKYVADANGFRAMVDTNEPGTLPGASADAVFNANPVVAPPGAQTGRYAAARPGGFGGGAAFGAYGSQGSWSG</sequence>
<dbReference type="GO" id="GO:0062129">
    <property type="term" value="C:chitin-based extracellular matrix"/>
    <property type="evidence" value="ECO:0007669"/>
    <property type="project" value="TreeGrafter"/>
</dbReference>
<comment type="caution">
    <text evidence="4">The sequence shown here is derived from an EMBL/GenBank/DDBJ whole genome shotgun (WGS) entry which is preliminary data.</text>
</comment>
<dbReference type="VEuPathDB" id="VectorBase:HLOH_057659"/>
<keyword evidence="3" id="KW-0472">Membrane</keyword>
<evidence type="ECO:0000256" key="2">
    <source>
        <dbReference type="PROSITE-ProRule" id="PRU00497"/>
    </source>
</evidence>
<dbReference type="InterPro" id="IPR050468">
    <property type="entry name" value="Cuticle_Struct_Prot"/>
</dbReference>
<keyword evidence="3" id="KW-1133">Transmembrane helix</keyword>
<keyword evidence="3" id="KW-0812">Transmembrane</keyword>
<dbReference type="OMA" id="PFILRKW"/>
<proteinExistence type="predicted"/>
<feature type="transmembrane region" description="Helical" evidence="3">
    <location>
        <begin position="20"/>
        <end position="37"/>
    </location>
</feature>
<name>A0A9J6G817_HAELO</name>
<keyword evidence="5" id="KW-1185">Reference proteome</keyword>
<dbReference type="EMBL" id="JABSTR010000005">
    <property type="protein sequence ID" value="KAH9371586.1"/>
    <property type="molecule type" value="Genomic_DNA"/>
</dbReference>
<keyword evidence="1 2" id="KW-0193">Cuticle</keyword>
<gene>
    <name evidence="4" type="ORF">HPB48_022969</name>
</gene>
<dbReference type="AlphaFoldDB" id="A0A9J6G817"/>
<dbReference type="InterPro" id="IPR029070">
    <property type="entry name" value="Chitinase_insertion_sf"/>
</dbReference>